<comment type="caution">
    <text evidence="3">The sequence shown here is derived from an EMBL/GenBank/DDBJ whole genome shotgun (WGS) entry which is preliminary data.</text>
</comment>
<accession>A0AAD5C2M8</accession>
<dbReference type="GO" id="GO:0019748">
    <property type="term" value="P:secondary metabolic process"/>
    <property type="evidence" value="ECO:0007669"/>
    <property type="project" value="TreeGrafter"/>
</dbReference>
<dbReference type="InterPro" id="IPR029058">
    <property type="entry name" value="AB_hydrolase_fold"/>
</dbReference>
<protein>
    <submittedName>
        <fullName evidence="3">Uncharacterized protein</fullName>
    </submittedName>
</protein>
<dbReference type="EMBL" id="JAMZMK010009890">
    <property type="protein sequence ID" value="KAI7733875.1"/>
    <property type="molecule type" value="Genomic_DNA"/>
</dbReference>
<comment type="similarity">
    <text evidence="1">Belongs to the peptidase S10 family.</text>
</comment>
<feature type="signal peptide" evidence="2">
    <location>
        <begin position="1"/>
        <end position="18"/>
    </location>
</feature>
<evidence type="ECO:0000256" key="1">
    <source>
        <dbReference type="ARBA" id="ARBA00009431"/>
    </source>
</evidence>
<gene>
    <name evidence="3" type="ORF">M8C21_013931</name>
</gene>
<evidence type="ECO:0000313" key="3">
    <source>
        <dbReference type="EMBL" id="KAI7733875.1"/>
    </source>
</evidence>
<dbReference type="Pfam" id="PF00450">
    <property type="entry name" value="Peptidase_S10"/>
    <property type="match status" value="1"/>
</dbReference>
<dbReference type="AlphaFoldDB" id="A0AAD5C2M8"/>
<dbReference type="InterPro" id="IPR001563">
    <property type="entry name" value="Peptidase_S10"/>
</dbReference>
<evidence type="ECO:0000256" key="2">
    <source>
        <dbReference type="SAM" id="SignalP"/>
    </source>
</evidence>
<keyword evidence="2" id="KW-0732">Signal</keyword>
<dbReference type="Proteomes" id="UP001206925">
    <property type="component" value="Unassembled WGS sequence"/>
</dbReference>
<dbReference type="PANTHER" id="PTHR11802:SF224">
    <property type="entry name" value="SERINE CARBOXYPEPTIDASE-LIKE 7 ISOFORM X1"/>
    <property type="match status" value="1"/>
</dbReference>
<dbReference type="GO" id="GO:0006508">
    <property type="term" value="P:proteolysis"/>
    <property type="evidence" value="ECO:0007669"/>
    <property type="project" value="InterPro"/>
</dbReference>
<dbReference type="Gene3D" id="3.40.50.1820">
    <property type="entry name" value="alpha/beta hydrolase"/>
    <property type="match status" value="1"/>
</dbReference>
<feature type="chain" id="PRO_5042154637" evidence="2">
    <location>
        <begin position="19"/>
        <end position="114"/>
    </location>
</feature>
<proteinExistence type="inferred from homology"/>
<keyword evidence="4" id="KW-1185">Reference proteome</keyword>
<name>A0AAD5C2M8_AMBAR</name>
<dbReference type="PANTHER" id="PTHR11802">
    <property type="entry name" value="SERINE PROTEASE FAMILY S10 SERINE CARBOXYPEPTIDASE"/>
    <property type="match status" value="1"/>
</dbReference>
<dbReference type="SUPFAM" id="SSF53474">
    <property type="entry name" value="alpha/beta-Hydrolases"/>
    <property type="match status" value="1"/>
</dbReference>
<reference evidence="3" key="1">
    <citation type="submission" date="2022-06" db="EMBL/GenBank/DDBJ databases">
        <title>Uncovering the hologenomic basis of an extraordinary plant invasion.</title>
        <authorList>
            <person name="Bieker V.C."/>
            <person name="Martin M.D."/>
            <person name="Gilbert T."/>
            <person name="Hodgins K."/>
            <person name="Battlay P."/>
            <person name="Petersen B."/>
            <person name="Wilson J."/>
        </authorList>
    </citation>
    <scope>NUCLEOTIDE SEQUENCE</scope>
    <source>
        <strain evidence="3">AA19_3_7</strain>
        <tissue evidence="3">Leaf</tissue>
    </source>
</reference>
<organism evidence="3 4">
    <name type="scientific">Ambrosia artemisiifolia</name>
    <name type="common">Common ragweed</name>
    <dbReference type="NCBI Taxonomy" id="4212"/>
    <lineage>
        <taxon>Eukaryota</taxon>
        <taxon>Viridiplantae</taxon>
        <taxon>Streptophyta</taxon>
        <taxon>Embryophyta</taxon>
        <taxon>Tracheophyta</taxon>
        <taxon>Spermatophyta</taxon>
        <taxon>Magnoliopsida</taxon>
        <taxon>eudicotyledons</taxon>
        <taxon>Gunneridae</taxon>
        <taxon>Pentapetalae</taxon>
        <taxon>asterids</taxon>
        <taxon>campanulids</taxon>
        <taxon>Asterales</taxon>
        <taxon>Asteraceae</taxon>
        <taxon>Asteroideae</taxon>
        <taxon>Heliantheae alliance</taxon>
        <taxon>Heliantheae</taxon>
        <taxon>Ambrosia</taxon>
    </lineage>
</organism>
<dbReference type="GO" id="GO:0016747">
    <property type="term" value="F:acyltransferase activity, transferring groups other than amino-acyl groups"/>
    <property type="evidence" value="ECO:0007669"/>
    <property type="project" value="TreeGrafter"/>
</dbReference>
<evidence type="ECO:0000313" key="4">
    <source>
        <dbReference type="Proteomes" id="UP001206925"/>
    </source>
</evidence>
<feature type="non-terminal residue" evidence="3">
    <location>
        <position position="114"/>
    </location>
</feature>
<sequence>MAFTVFLLLILSLEAIESRILVNTLPGFIGDLPFTLETGYIGVGESELFYYFIESEANPKDDPLIFWLTGGPGCSGLSTLLYEIGPLTVNYANSTLEETVLEINPHSWTKVSNL</sequence>
<dbReference type="GO" id="GO:0004185">
    <property type="term" value="F:serine-type carboxypeptidase activity"/>
    <property type="evidence" value="ECO:0007669"/>
    <property type="project" value="InterPro"/>
</dbReference>